<comment type="subcellular location">
    <subcellularLocation>
        <location evidence="1">Cell membrane</location>
        <topology evidence="1">Multi-pass membrane protein</topology>
    </subcellularLocation>
</comment>
<keyword evidence="8" id="KW-1185">Reference proteome</keyword>
<organism evidence="7 8">
    <name type="scientific">Acinetobacter equi</name>
    <dbReference type="NCBI Taxonomy" id="1324350"/>
    <lineage>
        <taxon>Bacteria</taxon>
        <taxon>Pseudomonadati</taxon>
        <taxon>Pseudomonadota</taxon>
        <taxon>Gammaproteobacteria</taxon>
        <taxon>Moraxellales</taxon>
        <taxon>Moraxellaceae</taxon>
        <taxon>Acinetobacter</taxon>
    </lineage>
</organism>
<feature type="transmembrane region" description="Helical" evidence="6">
    <location>
        <begin position="44"/>
        <end position="63"/>
    </location>
</feature>
<dbReference type="GO" id="GO:0005886">
    <property type="term" value="C:plasma membrane"/>
    <property type="evidence" value="ECO:0007669"/>
    <property type="project" value="UniProtKB-SubCell"/>
</dbReference>
<feature type="transmembrane region" description="Helical" evidence="6">
    <location>
        <begin position="141"/>
        <end position="162"/>
    </location>
</feature>
<feature type="transmembrane region" description="Helical" evidence="6">
    <location>
        <begin position="108"/>
        <end position="129"/>
    </location>
</feature>
<dbReference type="Pfam" id="PF01810">
    <property type="entry name" value="LysE"/>
    <property type="match status" value="1"/>
</dbReference>
<dbReference type="Proteomes" id="UP000064939">
    <property type="component" value="Chromosome"/>
</dbReference>
<keyword evidence="3 6" id="KW-0812">Transmembrane</keyword>
<keyword evidence="4 6" id="KW-1133">Transmembrane helix</keyword>
<protein>
    <submittedName>
        <fullName evidence="7">Multidrug transporter MatE</fullName>
    </submittedName>
</protein>
<evidence type="ECO:0000313" key="8">
    <source>
        <dbReference type="Proteomes" id="UP000064939"/>
    </source>
</evidence>
<evidence type="ECO:0000256" key="3">
    <source>
        <dbReference type="ARBA" id="ARBA00022692"/>
    </source>
</evidence>
<sequence length="197" mass="21969">MISLLFIGLVISILLTPGPTNTLLASSGIQVGIRKSFRLIPSEAFGYMIAISIWGFLIGKVSAQFPLLPTILKLFSASYIVFLAIKLWRTADVDVSFNQPTIRARELFIATLLNPKALLFASAIFPAIVWKNMNYYVSHMLIFLFLLIPIAFLWTCIGSYLASNKIRWLNQSNLQKTASIILLSFSVPLSYSALLSF</sequence>
<dbReference type="OrthoDB" id="6710777at2"/>
<dbReference type="GO" id="GO:0033228">
    <property type="term" value="P:cysteine export across plasma membrane"/>
    <property type="evidence" value="ECO:0007669"/>
    <property type="project" value="TreeGrafter"/>
</dbReference>
<gene>
    <name evidence="7" type="ORF">AOY20_07745</name>
</gene>
<proteinExistence type="predicted"/>
<dbReference type="PANTHER" id="PTHR30086:SF20">
    <property type="entry name" value="ARGININE EXPORTER PROTEIN ARGO-RELATED"/>
    <property type="match status" value="1"/>
</dbReference>
<dbReference type="PANTHER" id="PTHR30086">
    <property type="entry name" value="ARGININE EXPORTER PROTEIN ARGO"/>
    <property type="match status" value="1"/>
</dbReference>
<keyword evidence="2" id="KW-1003">Cell membrane</keyword>
<dbReference type="STRING" id="1324350.AOY20_07745"/>
<dbReference type="KEGG" id="aei:AOY20_07745"/>
<reference evidence="7 8" key="1">
    <citation type="journal article" date="2015" name="Int. J. Syst. Evol. Microbiol.">
        <title>Acinetobacter equi sp. nov. isolated from horse faeces.</title>
        <authorList>
            <person name="Poppel M.T."/>
            <person name="Skiebe E."/>
            <person name="Laue M."/>
            <person name="Bergmann H."/>
            <person name="Ebersberger I."/>
            <person name="Garn T."/>
            <person name="Fruth A."/>
            <person name="Baumgardt S."/>
            <person name="Busse H.J."/>
            <person name="Wilharm G."/>
        </authorList>
    </citation>
    <scope>NUCLEOTIDE SEQUENCE [LARGE SCALE GENOMIC DNA]</scope>
    <source>
        <strain evidence="7 8">114</strain>
    </source>
</reference>
<accession>A0A0N7GXR3</accession>
<evidence type="ECO:0000256" key="1">
    <source>
        <dbReference type="ARBA" id="ARBA00004651"/>
    </source>
</evidence>
<feature type="transmembrane region" description="Helical" evidence="6">
    <location>
        <begin position="70"/>
        <end position="88"/>
    </location>
</feature>
<dbReference type="AlphaFoldDB" id="A0A0N7GXR3"/>
<evidence type="ECO:0000313" key="7">
    <source>
        <dbReference type="EMBL" id="ALH95435.1"/>
    </source>
</evidence>
<dbReference type="RefSeq" id="WP_054581327.1">
    <property type="nucleotide sequence ID" value="NZ_CP012808.1"/>
</dbReference>
<keyword evidence="5 6" id="KW-0472">Membrane</keyword>
<name>A0A0N7GXR3_9GAMM</name>
<evidence type="ECO:0000256" key="5">
    <source>
        <dbReference type="ARBA" id="ARBA00023136"/>
    </source>
</evidence>
<evidence type="ECO:0000256" key="2">
    <source>
        <dbReference type="ARBA" id="ARBA00022475"/>
    </source>
</evidence>
<dbReference type="EMBL" id="CP012808">
    <property type="protein sequence ID" value="ALH95435.1"/>
    <property type="molecule type" value="Genomic_DNA"/>
</dbReference>
<dbReference type="GO" id="GO:0015171">
    <property type="term" value="F:amino acid transmembrane transporter activity"/>
    <property type="evidence" value="ECO:0007669"/>
    <property type="project" value="TreeGrafter"/>
</dbReference>
<dbReference type="InterPro" id="IPR001123">
    <property type="entry name" value="LeuE-type"/>
</dbReference>
<evidence type="ECO:0000256" key="4">
    <source>
        <dbReference type="ARBA" id="ARBA00022989"/>
    </source>
</evidence>
<evidence type="ECO:0000256" key="6">
    <source>
        <dbReference type="SAM" id="Phobius"/>
    </source>
</evidence>